<organism evidence="5 6">
    <name type="scientific">Streptomyces badius</name>
    <dbReference type="NCBI Taxonomy" id="1941"/>
    <lineage>
        <taxon>Bacteria</taxon>
        <taxon>Bacillati</taxon>
        <taxon>Actinomycetota</taxon>
        <taxon>Actinomycetes</taxon>
        <taxon>Kitasatosporales</taxon>
        <taxon>Streptomycetaceae</taxon>
        <taxon>Streptomyces</taxon>
    </lineage>
</organism>
<dbReference type="PANTHER" id="PTHR36842:SF1">
    <property type="entry name" value="PROTEIN TOLB"/>
    <property type="match status" value="1"/>
</dbReference>
<dbReference type="PANTHER" id="PTHR36842">
    <property type="entry name" value="PROTEIN TOLB HOMOLOG"/>
    <property type="match status" value="1"/>
</dbReference>
<feature type="chain" id="PRO_5046140920" description="DUF11 domain-containing protein" evidence="3">
    <location>
        <begin position="35"/>
        <end position="1095"/>
    </location>
</feature>
<accession>A0ABQ2TP88</accession>
<feature type="region of interest" description="Disordered" evidence="2">
    <location>
        <begin position="807"/>
        <end position="896"/>
    </location>
</feature>
<dbReference type="RefSeq" id="WP_069740572.1">
    <property type="nucleotide sequence ID" value="NZ_BMSZ01000027.1"/>
</dbReference>
<protein>
    <recommendedName>
        <fullName evidence="4">DUF11 domain-containing protein</fullName>
    </recommendedName>
</protein>
<reference evidence="6" key="1">
    <citation type="journal article" date="2019" name="Int. J. Syst. Evol. Microbiol.">
        <title>The Global Catalogue of Microorganisms (GCM) 10K type strain sequencing project: providing services to taxonomists for standard genome sequencing and annotation.</title>
        <authorList>
            <consortium name="The Broad Institute Genomics Platform"/>
            <consortium name="The Broad Institute Genome Sequencing Center for Infectious Disease"/>
            <person name="Wu L."/>
            <person name="Ma J."/>
        </authorList>
    </citation>
    <scope>NUCLEOTIDE SEQUENCE [LARGE SCALE GENOMIC DNA]</scope>
    <source>
        <strain evidence="6">JCM 4350</strain>
    </source>
</reference>
<dbReference type="InterPro" id="IPR001434">
    <property type="entry name" value="OmcB-like_DUF11"/>
</dbReference>
<dbReference type="SUPFAM" id="SSF69304">
    <property type="entry name" value="Tricorn protease N-terminal domain"/>
    <property type="match status" value="2"/>
</dbReference>
<keyword evidence="6" id="KW-1185">Reference proteome</keyword>
<evidence type="ECO:0000313" key="6">
    <source>
        <dbReference type="Proteomes" id="UP000659767"/>
    </source>
</evidence>
<dbReference type="Gene3D" id="2.120.10.30">
    <property type="entry name" value="TolB, C-terminal domain"/>
    <property type="match status" value="2"/>
</dbReference>
<evidence type="ECO:0000256" key="1">
    <source>
        <dbReference type="ARBA" id="ARBA00009820"/>
    </source>
</evidence>
<dbReference type="InterPro" id="IPR011042">
    <property type="entry name" value="6-blade_b-propeller_TolB-like"/>
</dbReference>
<comment type="similarity">
    <text evidence="1">Belongs to the TolB family.</text>
</comment>
<proteinExistence type="inferred from homology"/>
<evidence type="ECO:0000256" key="2">
    <source>
        <dbReference type="SAM" id="MobiDB-lite"/>
    </source>
</evidence>
<feature type="signal peptide" evidence="3">
    <location>
        <begin position="1"/>
        <end position="34"/>
    </location>
</feature>
<feature type="compositionally biased region" description="Basic and acidic residues" evidence="2">
    <location>
        <begin position="124"/>
        <end position="135"/>
    </location>
</feature>
<feature type="domain" description="DUF11" evidence="4">
    <location>
        <begin position="709"/>
        <end position="818"/>
    </location>
</feature>
<dbReference type="InterPro" id="IPR011659">
    <property type="entry name" value="WD40"/>
</dbReference>
<feature type="region of interest" description="Disordered" evidence="2">
    <location>
        <begin position="124"/>
        <end position="155"/>
    </location>
</feature>
<evidence type="ECO:0000313" key="5">
    <source>
        <dbReference type="EMBL" id="GGS80573.1"/>
    </source>
</evidence>
<sequence length="1095" mass="113626">MTGTAGPAKRSRLGRLTGAVVLLAPLLLVGSAAAPDGAGQAVAAPADAEPGPAGRIAFAGTEHRSLGRANGEDTTDPLFGDGPAHYDQDPSARGDVLVFTSLRDSAEPQVYVRGADGSVRRLTEGRDAARPELSPDGRTVVFDSAEPGPGGTVQRDLWSVGVDGSNLRRLTDTADNEESPTWSPDGTRIAYACDADTALGRQIYVRDVAGGPQTRISDGPAGEATEPSWNPGADPADRNTVAYTLTTDPDPDVDDGTELRATEGLGTDRPLLAGGHAAWGTRSASWLPDGKDVVFLSPYHTCGCDDFDHVYRVTAFDGTNPPDQLVNENRQVGPPTWFPPAGTVVVPRITPNPRTVKKPDELLAAAQIVTLQDVRQDGSDPRDLGLTILKEDPAARTNENPAVDPLFSPAAGFDPWTERQSYTPDGRRIVVTRFEDTDAGRIERIWMADADGGNAAVLPLAGRGPNDWDTDPAFSPDGTRLAFTRTSPGGSGDAAGPSRILVADVASGEILDEIRPPEGQQTGGDAQPTWSSDGVNLAFTRNHVINGNGGNKHIWVVPVADLGRQRDLSATICPGDCDVIDDSPAFSPDGLKVAFNRKDGGGRVNQQAGVLIKPLRGGGCRVVLPSVQKDNPDGCDLPVPDTTATGPHQPRDVAWTPGGDKLVFTARRELAPNSMEQLSVLDIASGELAPVDNTHAGRQKEPALQQSVDLSLTAPPTRPALEVGSETEVTITVTNRGPAPSPGTTLTVDAPPGVRLEELTTDTATCAPGTPQCDLGTVPPGADMEITARLTGVTTGIQRVNWSVTGAVIDPNPTDNATGTIVPVEDAPPPTPPPTTPPPTTAPPTTPPPSPAPTPTTPAPAPPPATTPPPPPAPAPPPPAPEAGPAVTVRAQPSPGYVGGKVVVTYTVRNGRNALATGLRLDLGLPRGIPAGPLPAGCAAGACALPDLAPRASTVISVVLSPDKALRTTITASLTTTGTDANLRDNVSRIPLRILRPRIIAVPKVGKPGFVTSVRGKDFPPGAPVTLSWKPGITAASAPTRPLGDGTFIAQLLVLAKDEIGPRDITAKGPGFSPVKTDFLVVLGTITPPDEVIRR</sequence>
<comment type="caution">
    <text evidence="5">The sequence shown here is derived from an EMBL/GenBank/DDBJ whole genome shotgun (WGS) entry which is preliminary data.</text>
</comment>
<dbReference type="EMBL" id="BMSZ01000027">
    <property type="protein sequence ID" value="GGS80573.1"/>
    <property type="molecule type" value="Genomic_DNA"/>
</dbReference>
<dbReference type="Proteomes" id="UP000659767">
    <property type="component" value="Unassembled WGS sequence"/>
</dbReference>
<dbReference type="Pfam" id="PF07676">
    <property type="entry name" value="PD40"/>
    <property type="match status" value="4"/>
</dbReference>
<dbReference type="PRINTS" id="PR01217">
    <property type="entry name" value="PRICHEXTENSN"/>
</dbReference>
<name>A0ABQ2TP88_STRBA</name>
<keyword evidence="3" id="KW-0732">Signal</keyword>
<feature type="region of interest" description="Disordered" evidence="2">
    <location>
        <begin position="211"/>
        <end position="236"/>
    </location>
</feature>
<gene>
    <name evidence="5" type="ORF">GCM10010253_64170</name>
</gene>
<dbReference type="Pfam" id="PF01345">
    <property type="entry name" value="DUF11"/>
    <property type="match status" value="1"/>
</dbReference>
<evidence type="ECO:0000256" key="3">
    <source>
        <dbReference type="SAM" id="SignalP"/>
    </source>
</evidence>
<feature type="compositionally biased region" description="Pro residues" evidence="2">
    <location>
        <begin position="826"/>
        <end position="882"/>
    </location>
</feature>
<evidence type="ECO:0000259" key="4">
    <source>
        <dbReference type="Pfam" id="PF01345"/>
    </source>
</evidence>